<name>A0A0L6UU11_9BASI</name>
<keyword evidence="2" id="KW-1185">Reference proteome</keyword>
<dbReference type="Proteomes" id="UP000037035">
    <property type="component" value="Unassembled WGS sequence"/>
</dbReference>
<evidence type="ECO:0000313" key="1">
    <source>
        <dbReference type="EMBL" id="KNZ52031.1"/>
    </source>
</evidence>
<protein>
    <submittedName>
        <fullName evidence="1">Uncharacterized protein</fullName>
    </submittedName>
</protein>
<sequence length="344" mass="37262">MNFPQKMMESEWSSTKKSFGKLRSVNRLCDTSYVECLYFDKISMTITLHFTTLCCCNPGSDSEYSALIHIDDKMWMPPTNSRPPCSSLVPAFPHTPPPLSSYCTNPEPLLTAPADPAFPPAALSAVAATDSMGFWYSARIILFFCQQKKNQAFVGGGGKARAKKGVLVLGAQAGIRGGLGGQGLLQRALQAQPGRLSSQGVQRSGNWPGSRGTGEELCVGAETSIYLSIYHREEEKGGVLFKGIKSQASENSRKNIHSLFPCCSGKKEVKGSEYLIKIGGELSKPTGSVFLSTLKTLVCLTLLQCQPSPQKTPNDRLPNITNPPVLSPLLKEAPHALFCQLQLC</sequence>
<dbReference type="AlphaFoldDB" id="A0A0L6UU11"/>
<dbReference type="EMBL" id="LAVV01008746">
    <property type="protein sequence ID" value="KNZ52031.1"/>
    <property type="molecule type" value="Genomic_DNA"/>
</dbReference>
<comment type="caution">
    <text evidence="1">The sequence shown here is derived from an EMBL/GenBank/DDBJ whole genome shotgun (WGS) entry which is preliminary data.</text>
</comment>
<dbReference type="VEuPathDB" id="FungiDB:VP01_371g1"/>
<evidence type="ECO:0000313" key="2">
    <source>
        <dbReference type="Proteomes" id="UP000037035"/>
    </source>
</evidence>
<proteinExistence type="predicted"/>
<organism evidence="1 2">
    <name type="scientific">Puccinia sorghi</name>
    <dbReference type="NCBI Taxonomy" id="27349"/>
    <lineage>
        <taxon>Eukaryota</taxon>
        <taxon>Fungi</taxon>
        <taxon>Dikarya</taxon>
        <taxon>Basidiomycota</taxon>
        <taxon>Pucciniomycotina</taxon>
        <taxon>Pucciniomycetes</taxon>
        <taxon>Pucciniales</taxon>
        <taxon>Pucciniaceae</taxon>
        <taxon>Puccinia</taxon>
    </lineage>
</organism>
<accession>A0A0L6UU11</accession>
<reference evidence="1 2" key="1">
    <citation type="submission" date="2015-08" db="EMBL/GenBank/DDBJ databases">
        <title>Next Generation Sequencing and Analysis of the Genome of Puccinia sorghi L Schw, the Causal Agent of Maize Common Rust.</title>
        <authorList>
            <person name="Rochi L."/>
            <person name="Burguener G."/>
            <person name="Darino M."/>
            <person name="Turjanski A."/>
            <person name="Kreff E."/>
            <person name="Dieguez M.J."/>
            <person name="Sacco F."/>
        </authorList>
    </citation>
    <scope>NUCLEOTIDE SEQUENCE [LARGE SCALE GENOMIC DNA]</scope>
    <source>
        <strain evidence="1 2">RO10H11247</strain>
    </source>
</reference>
<gene>
    <name evidence="1" type="ORF">VP01_371g1</name>
</gene>